<feature type="transmembrane region" description="Helical" evidence="4">
    <location>
        <begin position="290"/>
        <end position="311"/>
    </location>
</feature>
<dbReference type="PANTHER" id="PTHR44688:SF16">
    <property type="entry name" value="DNA-BINDING TRANSCRIPTIONAL ACTIVATOR DEVR_DOSR"/>
    <property type="match status" value="1"/>
</dbReference>
<sequence>MIGKLIDRLDSFFGRLHFRYLGLGALLAWVYCTWFANGIFNVGETRSAILSLWASLLASAIALFSMAFRPNKRTPLSERTVSAAGFVMAACTLSLRLAVQAPCALVALSIIGGIASSVLWVAWGELFCQTHPENAERSIPASLVVFVGCALAVHFLPGFLSGVITSCLPVAASLMLLLCKKSEASEFTFAQPIKPFSQVFLLLISLAACSMVCSIATGFVSVSIYPGASYFAPDEIILAYIAGASIACMLAVVAIAHTSKMDFSFLYQWAIPLIVFALAARVLGGMVFNTAALVLACSAAFYVEVLFYAIFSRITARGLCLPSETFGIFRAVVQLGFLVGSFFGARLVDAVVDVTGPCLLLICACVVMLPLFINLQKRLGEVDSDAAIESGIGENARAKTAASSMEDEEGERELAMERLSMDDVTAELAREYKLSPREAEVFGFLAKGRSVPYMRDALVISKSTIETHIKHIYAKCNVHSKQELLDLVEARQRMRE</sequence>
<evidence type="ECO:0000313" key="6">
    <source>
        <dbReference type="EMBL" id="RDB58206.1"/>
    </source>
</evidence>
<feature type="transmembrane region" description="Helical" evidence="4">
    <location>
        <begin position="105"/>
        <end position="127"/>
    </location>
</feature>
<dbReference type="Gene3D" id="1.10.10.10">
    <property type="entry name" value="Winged helix-like DNA-binding domain superfamily/Winged helix DNA-binding domain"/>
    <property type="match status" value="1"/>
</dbReference>
<keyword evidence="1" id="KW-0805">Transcription regulation</keyword>
<feature type="transmembrane region" description="Helical" evidence="4">
    <location>
        <begin position="200"/>
        <end position="225"/>
    </location>
</feature>
<feature type="domain" description="HTH luxR-type" evidence="5">
    <location>
        <begin position="427"/>
        <end position="492"/>
    </location>
</feature>
<dbReference type="RefSeq" id="WP_114615715.1">
    <property type="nucleotide sequence ID" value="NZ_PPTO01000009.1"/>
</dbReference>
<accession>A0A369LJ08</accession>
<evidence type="ECO:0000313" key="7">
    <source>
        <dbReference type="Proteomes" id="UP000253975"/>
    </source>
</evidence>
<keyword evidence="2" id="KW-0238">DNA-binding</keyword>
<evidence type="ECO:0000256" key="2">
    <source>
        <dbReference type="ARBA" id="ARBA00023125"/>
    </source>
</evidence>
<dbReference type="InterPro" id="IPR016032">
    <property type="entry name" value="Sig_transdc_resp-reg_C-effctor"/>
</dbReference>
<comment type="caution">
    <text evidence="6">The sequence shown here is derived from an EMBL/GenBank/DDBJ whole genome shotgun (WGS) entry which is preliminary data.</text>
</comment>
<feature type="transmembrane region" description="Helical" evidence="4">
    <location>
        <begin position="20"/>
        <end position="42"/>
    </location>
</feature>
<keyword evidence="4" id="KW-0472">Membrane</keyword>
<dbReference type="SUPFAM" id="SSF46894">
    <property type="entry name" value="C-terminal effector domain of the bipartite response regulators"/>
    <property type="match status" value="1"/>
</dbReference>
<feature type="transmembrane region" description="Helical" evidence="4">
    <location>
        <begin position="80"/>
        <end position="99"/>
    </location>
</feature>
<dbReference type="CDD" id="cd06170">
    <property type="entry name" value="LuxR_C_like"/>
    <property type="match status" value="1"/>
</dbReference>
<keyword evidence="4" id="KW-0812">Transmembrane</keyword>
<feature type="transmembrane region" description="Helical" evidence="4">
    <location>
        <begin position="331"/>
        <end position="348"/>
    </location>
</feature>
<name>A0A369LJ08_9ACTN</name>
<protein>
    <recommendedName>
        <fullName evidence="5">HTH luxR-type domain-containing protein</fullName>
    </recommendedName>
</protein>
<keyword evidence="3" id="KW-0804">Transcription</keyword>
<dbReference type="Pfam" id="PF00196">
    <property type="entry name" value="GerE"/>
    <property type="match status" value="1"/>
</dbReference>
<gene>
    <name evidence="6" type="ORF">C1881_06465</name>
</gene>
<proteinExistence type="predicted"/>
<feature type="transmembrane region" description="Helical" evidence="4">
    <location>
        <begin position="354"/>
        <end position="373"/>
    </location>
</feature>
<keyword evidence="4" id="KW-1133">Transmembrane helix</keyword>
<evidence type="ECO:0000259" key="5">
    <source>
        <dbReference type="PROSITE" id="PS50043"/>
    </source>
</evidence>
<dbReference type="GO" id="GO:0006355">
    <property type="term" value="P:regulation of DNA-templated transcription"/>
    <property type="evidence" value="ECO:0007669"/>
    <property type="project" value="InterPro"/>
</dbReference>
<dbReference type="PRINTS" id="PR00038">
    <property type="entry name" value="HTHLUXR"/>
</dbReference>
<dbReference type="Proteomes" id="UP000253975">
    <property type="component" value="Unassembled WGS sequence"/>
</dbReference>
<evidence type="ECO:0000256" key="3">
    <source>
        <dbReference type="ARBA" id="ARBA00023163"/>
    </source>
</evidence>
<dbReference type="InterPro" id="IPR036388">
    <property type="entry name" value="WH-like_DNA-bd_sf"/>
</dbReference>
<dbReference type="EMBL" id="PPTO01000009">
    <property type="protein sequence ID" value="RDB58206.1"/>
    <property type="molecule type" value="Genomic_DNA"/>
</dbReference>
<dbReference type="SMART" id="SM00421">
    <property type="entry name" value="HTH_LUXR"/>
    <property type="match status" value="1"/>
</dbReference>
<dbReference type="InterPro" id="IPR000792">
    <property type="entry name" value="Tscrpt_reg_LuxR_C"/>
</dbReference>
<feature type="transmembrane region" description="Helical" evidence="4">
    <location>
        <begin position="48"/>
        <end position="68"/>
    </location>
</feature>
<dbReference type="AlphaFoldDB" id="A0A369LJ08"/>
<evidence type="ECO:0000256" key="4">
    <source>
        <dbReference type="SAM" id="Phobius"/>
    </source>
</evidence>
<feature type="transmembrane region" description="Helical" evidence="4">
    <location>
        <begin position="265"/>
        <end position="284"/>
    </location>
</feature>
<organism evidence="6 7">
    <name type="scientific">Slackia isoflavoniconvertens</name>
    <dbReference type="NCBI Taxonomy" id="572010"/>
    <lineage>
        <taxon>Bacteria</taxon>
        <taxon>Bacillati</taxon>
        <taxon>Actinomycetota</taxon>
        <taxon>Coriobacteriia</taxon>
        <taxon>Eggerthellales</taxon>
        <taxon>Eggerthellaceae</taxon>
        <taxon>Slackia</taxon>
    </lineage>
</organism>
<reference evidence="6 7" key="1">
    <citation type="journal article" date="2018" name="Elife">
        <title>Discovery and characterization of a prevalent human gut bacterial enzyme sufficient for the inactivation of a family of plant toxins.</title>
        <authorList>
            <person name="Koppel N."/>
            <person name="Bisanz J.E."/>
            <person name="Pandelia M.E."/>
            <person name="Turnbaugh P.J."/>
            <person name="Balskus E.P."/>
        </authorList>
    </citation>
    <scope>NUCLEOTIDE SEQUENCE [LARGE SCALE GENOMIC DNA]</scope>
    <source>
        <strain evidence="6 7">OB21 GAM31</strain>
    </source>
</reference>
<feature type="transmembrane region" description="Helical" evidence="4">
    <location>
        <begin position="237"/>
        <end position="258"/>
    </location>
</feature>
<dbReference type="GO" id="GO:0003677">
    <property type="term" value="F:DNA binding"/>
    <property type="evidence" value="ECO:0007669"/>
    <property type="project" value="UniProtKB-KW"/>
</dbReference>
<dbReference type="PANTHER" id="PTHR44688">
    <property type="entry name" value="DNA-BINDING TRANSCRIPTIONAL ACTIVATOR DEVR_DOSR"/>
    <property type="match status" value="1"/>
</dbReference>
<feature type="transmembrane region" description="Helical" evidence="4">
    <location>
        <begin position="162"/>
        <end position="179"/>
    </location>
</feature>
<evidence type="ECO:0000256" key="1">
    <source>
        <dbReference type="ARBA" id="ARBA00023015"/>
    </source>
</evidence>
<dbReference type="PROSITE" id="PS50043">
    <property type="entry name" value="HTH_LUXR_2"/>
    <property type="match status" value="1"/>
</dbReference>